<name>A0A835C8V0_9FABA</name>
<gene>
    <name evidence="1" type="ORF">G2W53_010040</name>
</gene>
<evidence type="ECO:0000313" key="1">
    <source>
        <dbReference type="EMBL" id="KAF7835181.1"/>
    </source>
</evidence>
<comment type="caution">
    <text evidence="1">The sequence shown here is derived from an EMBL/GenBank/DDBJ whole genome shotgun (WGS) entry which is preliminary data.</text>
</comment>
<accession>A0A835C8V0</accession>
<sequence length="40" mass="4958">MRSRVPFEHLILLDSEMHRERIRLTHLCDNTFELVLLEFF</sequence>
<evidence type="ECO:0000313" key="2">
    <source>
        <dbReference type="Proteomes" id="UP000634136"/>
    </source>
</evidence>
<dbReference type="AlphaFoldDB" id="A0A835C8V0"/>
<reference evidence="1" key="1">
    <citation type="submission" date="2020-09" db="EMBL/GenBank/DDBJ databases">
        <title>Genome-Enabled Discovery of Anthraquinone Biosynthesis in Senna tora.</title>
        <authorList>
            <person name="Kang S.-H."/>
            <person name="Pandey R.P."/>
            <person name="Lee C.-M."/>
            <person name="Sim J.-S."/>
            <person name="Jeong J.-T."/>
            <person name="Choi B.-S."/>
            <person name="Jung M."/>
            <person name="Ginzburg D."/>
            <person name="Zhao K."/>
            <person name="Won S.Y."/>
            <person name="Oh T.-J."/>
            <person name="Yu Y."/>
            <person name="Kim N.-H."/>
            <person name="Lee O.R."/>
            <person name="Lee T.-H."/>
            <person name="Bashyal P."/>
            <person name="Kim T.-S."/>
            <person name="Lee W.-H."/>
            <person name="Kawkins C."/>
            <person name="Kim C.-K."/>
            <person name="Kim J.S."/>
            <person name="Ahn B.O."/>
            <person name="Rhee S.Y."/>
            <person name="Sohng J.K."/>
        </authorList>
    </citation>
    <scope>NUCLEOTIDE SEQUENCE</scope>
    <source>
        <tissue evidence="1">Leaf</tissue>
    </source>
</reference>
<protein>
    <submittedName>
        <fullName evidence="1">Uncharacterized protein</fullName>
    </submittedName>
</protein>
<keyword evidence="2" id="KW-1185">Reference proteome</keyword>
<dbReference type="Proteomes" id="UP000634136">
    <property type="component" value="Unassembled WGS sequence"/>
</dbReference>
<organism evidence="1 2">
    <name type="scientific">Senna tora</name>
    <dbReference type="NCBI Taxonomy" id="362788"/>
    <lineage>
        <taxon>Eukaryota</taxon>
        <taxon>Viridiplantae</taxon>
        <taxon>Streptophyta</taxon>
        <taxon>Embryophyta</taxon>
        <taxon>Tracheophyta</taxon>
        <taxon>Spermatophyta</taxon>
        <taxon>Magnoliopsida</taxon>
        <taxon>eudicotyledons</taxon>
        <taxon>Gunneridae</taxon>
        <taxon>Pentapetalae</taxon>
        <taxon>rosids</taxon>
        <taxon>fabids</taxon>
        <taxon>Fabales</taxon>
        <taxon>Fabaceae</taxon>
        <taxon>Caesalpinioideae</taxon>
        <taxon>Cassia clade</taxon>
        <taxon>Senna</taxon>
    </lineage>
</organism>
<proteinExistence type="predicted"/>
<dbReference type="EMBL" id="JAAIUW010000004">
    <property type="protein sequence ID" value="KAF7835181.1"/>
    <property type="molecule type" value="Genomic_DNA"/>
</dbReference>